<evidence type="ECO:0000313" key="2">
    <source>
        <dbReference type="Proteomes" id="UP000256486"/>
    </source>
</evidence>
<gene>
    <name evidence="1" type="ORF">B7R54_11350</name>
</gene>
<dbReference type="EMBL" id="NBWZ01000001">
    <property type="protein sequence ID" value="RFA09735.1"/>
    <property type="molecule type" value="Genomic_DNA"/>
</dbReference>
<name>A0A3E0VJC6_9MICO</name>
<keyword evidence="2" id="KW-1185">Reference proteome</keyword>
<organism evidence="1 2">
    <name type="scientific">Subtercola boreus</name>
    <dbReference type="NCBI Taxonomy" id="120213"/>
    <lineage>
        <taxon>Bacteria</taxon>
        <taxon>Bacillati</taxon>
        <taxon>Actinomycetota</taxon>
        <taxon>Actinomycetes</taxon>
        <taxon>Micrococcales</taxon>
        <taxon>Microbacteriaceae</taxon>
        <taxon>Subtercola</taxon>
    </lineage>
</organism>
<dbReference type="RefSeq" id="WP_116415138.1">
    <property type="nucleotide sequence ID" value="NZ_NBWZ01000001.1"/>
</dbReference>
<comment type="caution">
    <text evidence="1">The sequence shown here is derived from an EMBL/GenBank/DDBJ whole genome shotgun (WGS) entry which is preliminary data.</text>
</comment>
<accession>A0A3E0VJC6</accession>
<sequence length="95" mass="10746">MRTDDLARHLLDRAASDEQVAHRIRAGDDVPRLRAEIRRLARERGIRIRTSILGDVLGDVLVVVRADAAIWNDDIPTMRVKLLPVDETGGLTRRE</sequence>
<evidence type="ECO:0000313" key="1">
    <source>
        <dbReference type="EMBL" id="RFA09735.1"/>
    </source>
</evidence>
<proteinExistence type="predicted"/>
<reference evidence="1 2" key="1">
    <citation type="submission" date="2017-04" db="EMBL/GenBank/DDBJ databases">
        <title>Comparative genome analysis of Subtercola boreus.</title>
        <authorList>
            <person name="Cho Y.-J."/>
            <person name="Cho A."/>
            <person name="Kim O.-S."/>
            <person name="Lee J.-I."/>
        </authorList>
    </citation>
    <scope>NUCLEOTIDE SEQUENCE [LARGE SCALE GENOMIC DNA]</scope>
    <source>
        <strain evidence="1 2">K300</strain>
    </source>
</reference>
<dbReference type="Proteomes" id="UP000256486">
    <property type="component" value="Unassembled WGS sequence"/>
</dbReference>
<protein>
    <submittedName>
        <fullName evidence="1">Uncharacterized protein</fullName>
    </submittedName>
</protein>
<dbReference type="AlphaFoldDB" id="A0A3E0VJC6"/>